<reference evidence="7 8" key="1">
    <citation type="journal article" date="2021" name="Arch. Microbiol.">
        <title>Thalassobius aquimarinus sp. nov., isolated from the Sea of Japan seashore.</title>
        <authorList>
            <person name="Kurilenko V.V."/>
            <person name="Romanenko L.A."/>
            <person name="Chernysheva N.Y."/>
            <person name="Velansky P.V."/>
            <person name="Tekutyeva L.A."/>
            <person name="Isaeva M.P."/>
            <person name="Mikhailov V.V."/>
        </authorList>
    </citation>
    <scope>NUCLEOTIDE SEQUENCE [LARGE SCALE GENOMIC DNA]</scope>
    <source>
        <strain evidence="7 8">KMM 8518</strain>
    </source>
</reference>
<evidence type="ECO:0000256" key="5">
    <source>
        <dbReference type="ARBA" id="ARBA00037066"/>
    </source>
</evidence>
<dbReference type="GO" id="GO:0005524">
    <property type="term" value="F:ATP binding"/>
    <property type="evidence" value="ECO:0007669"/>
    <property type="project" value="UniProtKB-KW"/>
</dbReference>
<dbReference type="PANTHER" id="PTHR42794:SF1">
    <property type="entry name" value="HEMIN IMPORT ATP-BINDING PROTEIN HMUV"/>
    <property type="match status" value="1"/>
</dbReference>
<dbReference type="Proteomes" id="UP001195941">
    <property type="component" value="Unassembled WGS sequence"/>
</dbReference>
<dbReference type="PROSITE" id="PS00211">
    <property type="entry name" value="ABC_TRANSPORTER_1"/>
    <property type="match status" value="1"/>
</dbReference>
<keyword evidence="4" id="KW-1278">Translocase</keyword>
<keyword evidence="1" id="KW-0813">Transport</keyword>
<dbReference type="PANTHER" id="PTHR42794">
    <property type="entry name" value="HEMIN IMPORT ATP-BINDING PROTEIN HMUV"/>
    <property type="match status" value="1"/>
</dbReference>
<name>A0ABS5HW60_9RHOB</name>
<dbReference type="InterPro" id="IPR003439">
    <property type="entry name" value="ABC_transporter-like_ATP-bd"/>
</dbReference>
<dbReference type="InterPro" id="IPR003593">
    <property type="entry name" value="AAA+_ATPase"/>
</dbReference>
<dbReference type="RefSeq" id="WP_212702753.1">
    <property type="nucleotide sequence ID" value="NZ_JADMKU010000023.1"/>
</dbReference>
<accession>A0ABS5HW60</accession>
<evidence type="ECO:0000256" key="3">
    <source>
        <dbReference type="ARBA" id="ARBA00022840"/>
    </source>
</evidence>
<dbReference type="PROSITE" id="PS50893">
    <property type="entry name" value="ABC_TRANSPORTER_2"/>
    <property type="match status" value="1"/>
</dbReference>
<dbReference type="SUPFAM" id="SSF52540">
    <property type="entry name" value="P-loop containing nucleoside triphosphate hydrolases"/>
    <property type="match status" value="1"/>
</dbReference>
<gene>
    <name evidence="7" type="ORF">IT775_18585</name>
</gene>
<dbReference type="SMART" id="SM00382">
    <property type="entry name" value="AAA"/>
    <property type="match status" value="1"/>
</dbReference>
<dbReference type="Pfam" id="PF00005">
    <property type="entry name" value="ABC_tran"/>
    <property type="match status" value="1"/>
</dbReference>
<organism evidence="7 8">
    <name type="scientific">Thalassovita aquimarina</name>
    <dbReference type="NCBI Taxonomy" id="2785917"/>
    <lineage>
        <taxon>Bacteria</taxon>
        <taxon>Pseudomonadati</taxon>
        <taxon>Pseudomonadota</taxon>
        <taxon>Alphaproteobacteria</taxon>
        <taxon>Rhodobacterales</taxon>
        <taxon>Roseobacteraceae</taxon>
        <taxon>Thalassovita</taxon>
    </lineage>
</organism>
<comment type="function">
    <text evidence="5">Part of the ABC transporter complex HmuTUV involved in hemin import. Responsible for energy coupling to the transport system.</text>
</comment>
<evidence type="ECO:0000313" key="8">
    <source>
        <dbReference type="Proteomes" id="UP001195941"/>
    </source>
</evidence>
<evidence type="ECO:0000256" key="4">
    <source>
        <dbReference type="ARBA" id="ARBA00022967"/>
    </source>
</evidence>
<evidence type="ECO:0000256" key="2">
    <source>
        <dbReference type="ARBA" id="ARBA00022741"/>
    </source>
</evidence>
<dbReference type="InterPro" id="IPR017871">
    <property type="entry name" value="ABC_transporter-like_CS"/>
</dbReference>
<evidence type="ECO:0000259" key="6">
    <source>
        <dbReference type="PROSITE" id="PS50893"/>
    </source>
</evidence>
<keyword evidence="2" id="KW-0547">Nucleotide-binding</keyword>
<keyword evidence="8" id="KW-1185">Reference proteome</keyword>
<proteinExistence type="predicted"/>
<dbReference type="InterPro" id="IPR027417">
    <property type="entry name" value="P-loop_NTPase"/>
</dbReference>
<feature type="domain" description="ABC transporter" evidence="6">
    <location>
        <begin position="8"/>
        <end position="237"/>
    </location>
</feature>
<comment type="caution">
    <text evidence="7">The sequence shown here is derived from an EMBL/GenBank/DDBJ whole genome shotgun (WGS) entry which is preliminary data.</text>
</comment>
<dbReference type="EMBL" id="JADMKU010000023">
    <property type="protein sequence ID" value="MBR9653129.1"/>
    <property type="molecule type" value="Genomic_DNA"/>
</dbReference>
<evidence type="ECO:0000256" key="1">
    <source>
        <dbReference type="ARBA" id="ARBA00022448"/>
    </source>
</evidence>
<dbReference type="Gene3D" id="3.40.50.300">
    <property type="entry name" value="P-loop containing nucleotide triphosphate hydrolases"/>
    <property type="match status" value="1"/>
</dbReference>
<keyword evidence="3 7" id="KW-0067">ATP-binding</keyword>
<protein>
    <submittedName>
        <fullName evidence="7">ABC transporter ATP-binding protein</fullName>
    </submittedName>
</protein>
<sequence>MTGDETLLAVSELSVTLRGRPVLSELSFEVGRRELIGLIGANGAGKTTLMRACLGLIPYQGRSSLADLPPQDRSRRAAWMPQAREIAWPVTVETLVMLGRIPHLGPRQRASETDRLAVYHALKEMGLEAFRQRTATRLSGGEQARALLARAMAQDTPLLLADEPIAGLDPAHQIATMQSFARLAEAGRSVIVSLHDLGLAARHCTRLIVLDAGGIVADGAPDTVLTPSLIRDVFGITAWFEHTDQGPVFQPLEVLE</sequence>
<evidence type="ECO:0000313" key="7">
    <source>
        <dbReference type="EMBL" id="MBR9653129.1"/>
    </source>
</evidence>